<proteinExistence type="predicted"/>
<accession>A0A4R6SJ17</accession>
<comment type="caution">
    <text evidence="1">The sequence shown here is derived from an EMBL/GenBank/DDBJ whole genome shotgun (WGS) entry which is preliminary data.</text>
</comment>
<gene>
    <name evidence="1" type="ORF">C7957_102123</name>
</gene>
<dbReference type="Proteomes" id="UP000295176">
    <property type="component" value="Unassembled WGS sequence"/>
</dbReference>
<name>A0A4R6SJ17_9FIRM</name>
<protein>
    <submittedName>
        <fullName evidence="1">Uncharacterized protein</fullName>
    </submittedName>
</protein>
<dbReference type="AlphaFoldDB" id="A0A4R6SJ17"/>
<dbReference type="RefSeq" id="WP_133529628.1">
    <property type="nucleotide sequence ID" value="NZ_SNXX01000002.1"/>
</dbReference>
<reference evidence="1 2" key="1">
    <citation type="submission" date="2019-03" db="EMBL/GenBank/DDBJ databases">
        <title>Subsurface microbial communities from deep shales in Ohio and West Virginia, USA.</title>
        <authorList>
            <person name="Wrighton K."/>
        </authorList>
    </citation>
    <scope>NUCLEOTIDE SEQUENCE [LARGE SCALE GENOMIC DNA]</scope>
    <source>
        <strain evidence="1 2">MSL 7</strain>
    </source>
</reference>
<evidence type="ECO:0000313" key="2">
    <source>
        <dbReference type="Proteomes" id="UP000295176"/>
    </source>
</evidence>
<sequence>MNGYSKKTKNEIRRLTGLAHERELEKALADLNLKFKQWENEELDSFELDDEIHHFHNKTSREIFKKYNSFDMKDHYVAIAIAKGIIDKDEVDPETYQELELLIEKIKDSDYF</sequence>
<dbReference type="EMBL" id="SNXX01000002">
    <property type="protein sequence ID" value="TDQ04028.1"/>
    <property type="molecule type" value="Genomic_DNA"/>
</dbReference>
<organism evidence="1 2">
    <name type="scientific">Halanaerobium saccharolyticum</name>
    <dbReference type="NCBI Taxonomy" id="43595"/>
    <lineage>
        <taxon>Bacteria</taxon>
        <taxon>Bacillati</taxon>
        <taxon>Bacillota</taxon>
        <taxon>Clostridia</taxon>
        <taxon>Halanaerobiales</taxon>
        <taxon>Halanaerobiaceae</taxon>
        <taxon>Halanaerobium</taxon>
    </lineage>
</organism>
<evidence type="ECO:0000313" key="1">
    <source>
        <dbReference type="EMBL" id="TDQ04028.1"/>
    </source>
</evidence>